<dbReference type="GO" id="GO:0005524">
    <property type="term" value="F:ATP binding"/>
    <property type="evidence" value="ECO:0007669"/>
    <property type="project" value="UniProtKB-UniRule"/>
</dbReference>
<organism evidence="10 11">
    <name type="scientific">Ktedonobacter racemifer DSM 44963</name>
    <dbReference type="NCBI Taxonomy" id="485913"/>
    <lineage>
        <taxon>Bacteria</taxon>
        <taxon>Bacillati</taxon>
        <taxon>Chloroflexota</taxon>
        <taxon>Ktedonobacteria</taxon>
        <taxon>Ktedonobacterales</taxon>
        <taxon>Ktedonobacteraceae</taxon>
        <taxon>Ktedonobacter</taxon>
    </lineage>
</organism>
<keyword evidence="8" id="KW-1133">Transmembrane helix</keyword>
<keyword evidence="3 6" id="KW-0547">Nucleotide-binding</keyword>
<feature type="binding site" evidence="6">
    <location>
        <position position="54"/>
    </location>
    <ligand>
        <name>ATP</name>
        <dbReference type="ChEBI" id="CHEBI:30616"/>
    </ligand>
</feature>
<keyword evidence="2" id="KW-0808">Transferase</keyword>
<dbReference type="PANTHER" id="PTHR43289">
    <property type="entry name" value="MITOGEN-ACTIVATED PROTEIN KINASE KINASE KINASE 20-RELATED"/>
    <property type="match status" value="1"/>
</dbReference>
<feature type="transmembrane region" description="Helical" evidence="8">
    <location>
        <begin position="683"/>
        <end position="702"/>
    </location>
</feature>
<gene>
    <name evidence="10" type="ORF">Krac_9140</name>
</gene>
<feature type="transmembrane region" description="Helical" evidence="8">
    <location>
        <begin position="714"/>
        <end position="736"/>
    </location>
</feature>
<evidence type="ECO:0000256" key="4">
    <source>
        <dbReference type="ARBA" id="ARBA00022777"/>
    </source>
</evidence>
<evidence type="ECO:0000256" key="2">
    <source>
        <dbReference type="ARBA" id="ARBA00022679"/>
    </source>
</evidence>
<evidence type="ECO:0000256" key="5">
    <source>
        <dbReference type="ARBA" id="ARBA00022840"/>
    </source>
</evidence>
<feature type="transmembrane region" description="Helical" evidence="8">
    <location>
        <begin position="810"/>
        <end position="828"/>
    </location>
</feature>
<feature type="region of interest" description="Disordered" evidence="7">
    <location>
        <begin position="358"/>
        <end position="411"/>
    </location>
</feature>
<dbReference type="InParanoid" id="D6TR92"/>
<name>D6TR92_KTERA</name>
<dbReference type="PANTHER" id="PTHR43289:SF6">
    <property type="entry name" value="SERINE_THREONINE-PROTEIN KINASE NEKL-3"/>
    <property type="match status" value="1"/>
</dbReference>
<dbReference type="PROSITE" id="PS00107">
    <property type="entry name" value="PROTEIN_KINASE_ATP"/>
    <property type="match status" value="1"/>
</dbReference>
<evidence type="ECO:0000259" key="9">
    <source>
        <dbReference type="PROSITE" id="PS50011"/>
    </source>
</evidence>
<dbReference type="eggNOG" id="COG0515">
    <property type="taxonomic scope" value="Bacteria"/>
</dbReference>
<feature type="domain" description="Protein kinase" evidence="9">
    <location>
        <begin position="25"/>
        <end position="281"/>
    </location>
</feature>
<keyword evidence="8" id="KW-0812">Transmembrane</keyword>
<dbReference type="CDD" id="cd14014">
    <property type="entry name" value="STKc_PknB_like"/>
    <property type="match status" value="1"/>
</dbReference>
<dbReference type="EMBL" id="ADVG01000002">
    <property type="protein sequence ID" value="EFH87791.1"/>
    <property type="molecule type" value="Genomic_DNA"/>
</dbReference>
<evidence type="ECO:0000256" key="8">
    <source>
        <dbReference type="SAM" id="Phobius"/>
    </source>
</evidence>
<evidence type="ECO:0000256" key="7">
    <source>
        <dbReference type="SAM" id="MobiDB-lite"/>
    </source>
</evidence>
<dbReference type="AlphaFoldDB" id="D6TR92"/>
<keyword evidence="10" id="KW-0723">Serine/threonine-protein kinase</keyword>
<dbReference type="Proteomes" id="UP000004508">
    <property type="component" value="Unassembled WGS sequence"/>
</dbReference>
<sequence>MNQRSGQWNPQTGRLGSKTLLHKRFLIQRTIGQGGMGAVYQARDLKRQAVCAIKEMSLSTVPYEEQEQAIENFKIEAKILWRLDHPNLPKFTGFFSENNRHFLVMEYIDGMTLEDLLHRNGGPFSERRVLGWARQLCDVLSYLHSQDPPIIFRDMKPGNAMLTRDGRIKLIDFGIARFFRQARHQDTQQLGTPGFAPPEQYGEAQTDERSDIYSLAMTLFELLTNTLSEKGFGLKNIRQSHPYISPAVARALEIATAIDPDNRYNTVEEFRSALLGEHTFSFESSEQATNPLELAELCALYPDEAADYLANGEIESWLREIGENDLARAARYIRVTVLDPLESVEQFIRKIPGAQVSLFPSSEPGEAPPRNGHSRGSRGSQSGKHLAATTAAGSIPKRHSSKQSAKPATRSILGGRHKEMQWLRWSTPGIEVKPIRLDFGEVLDDLSEPLPLIISSTSSKPVQGALLASDPWIVLDRDDFSGETTYVNVQIQSHLLYDGHNSGIITLLPTGKQGTARERAIEVVIEADKQEFAPRYTQHHGGKTIGADLNDEDDEYLDELDDTYNWKQATGAQPGITGKHRTPMRAKAADLSAQQGQVQSQAQDVTAMPDTHMDAEAADIEKYGDPGLSDYQGWEIVSTTQREQTILKHIFTWCGAWAIGGLGYTLLRSLLANWHIEPLAPSPWFVFVLAMLIPTTSIGALSSNWQWTWRLQDILNRLCTGMSATLLALAVLKLFWQLLAQITPGSVQMIFMLATAAIAAIVGIDKRMSNMVIEWMTWALTSVRQLVIGLLIAIGGMLGFLLTIEYDLGWFTIAGMLVGMLVASSLLWRVHYIVKTKQILEDA</sequence>
<dbReference type="EC" id="2.7.11.1" evidence="1"/>
<dbReference type="SMART" id="SM00220">
    <property type="entry name" value="S_TKc"/>
    <property type="match status" value="1"/>
</dbReference>
<protein>
    <recommendedName>
        <fullName evidence="1">non-specific serine/threonine protein kinase</fullName>
        <ecNumber evidence="1">2.7.11.1</ecNumber>
    </recommendedName>
</protein>
<dbReference type="InterPro" id="IPR011009">
    <property type="entry name" value="Kinase-like_dom_sf"/>
</dbReference>
<keyword evidence="11" id="KW-1185">Reference proteome</keyword>
<evidence type="ECO:0000256" key="1">
    <source>
        <dbReference type="ARBA" id="ARBA00012513"/>
    </source>
</evidence>
<keyword evidence="4 10" id="KW-0418">Kinase</keyword>
<evidence type="ECO:0000313" key="10">
    <source>
        <dbReference type="EMBL" id="EFH87791.1"/>
    </source>
</evidence>
<dbReference type="InterPro" id="IPR017441">
    <property type="entry name" value="Protein_kinase_ATP_BS"/>
</dbReference>
<dbReference type="Pfam" id="PF00069">
    <property type="entry name" value="Pkinase"/>
    <property type="match status" value="1"/>
</dbReference>
<dbReference type="STRING" id="485913.Krac_9140"/>
<dbReference type="InterPro" id="IPR000719">
    <property type="entry name" value="Prot_kinase_dom"/>
</dbReference>
<accession>D6TR92</accession>
<evidence type="ECO:0000256" key="3">
    <source>
        <dbReference type="ARBA" id="ARBA00022741"/>
    </source>
</evidence>
<evidence type="ECO:0000256" key="6">
    <source>
        <dbReference type="PROSITE-ProRule" id="PRU10141"/>
    </source>
</evidence>
<keyword evidence="5 6" id="KW-0067">ATP-binding</keyword>
<dbReference type="SUPFAM" id="SSF56112">
    <property type="entry name" value="Protein kinase-like (PK-like)"/>
    <property type="match status" value="1"/>
</dbReference>
<evidence type="ECO:0000313" key="11">
    <source>
        <dbReference type="Proteomes" id="UP000004508"/>
    </source>
</evidence>
<dbReference type="Gene3D" id="1.10.510.10">
    <property type="entry name" value="Transferase(Phosphotransferase) domain 1"/>
    <property type="match status" value="1"/>
</dbReference>
<reference evidence="10 11" key="1">
    <citation type="journal article" date="2011" name="Stand. Genomic Sci.">
        <title>Non-contiguous finished genome sequence and contextual data of the filamentous soil bacterium Ktedonobacter racemifer type strain (SOSP1-21).</title>
        <authorList>
            <person name="Chang Y.J."/>
            <person name="Land M."/>
            <person name="Hauser L."/>
            <person name="Chertkov O."/>
            <person name="Del Rio T.G."/>
            <person name="Nolan M."/>
            <person name="Copeland A."/>
            <person name="Tice H."/>
            <person name="Cheng J.F."/>
            <person name="Lucas S."/>
            <person name="Han C."/>
            <person name="Goodwin L."/>
            <person name="Pitluck S."/>
            <person name="Ivanova N."/>
            <person name="Ovchinikova G."/>
            <person name="Pati A."/>
            <person name="Chen A."/>
            <person name="Palaniappan K."/>
            <person name="Mavromatis K."/>
            <person name="Liolios K."/>
            <person name="Brettin T."/>
            <person name="Fiebig A."/>
            <person name="Rohde M."/>
            <person name="Abt B."/>
            <person name="Goker M."/>
            <person name="Detter J.C."/>
            <person name="Woyke T."/>
            <person name="Bristow J."/>
            <person name="Eisen J.A."/>
            <person name="Markowitz V."/>
            <person name="Hugenholtz P."/>
            <person name="Kyrpides N.C."/>
            <person name="Klenk H.P."/>
            <person name="Lapidus A."/>
        </authorList>
    </citation>
    <scope>NUCLEOTIDE SEQUENCE [LARGE SCALE GENOMIC DNA]</scope>
    <source>
        <strain evidence="11">DSM 44963</strain>
    </source>
</reference>
<dbReference type="RefSeq" id="WP_007913257.1">
    <property type="nucleotide sequence ID" value="NZ_ADVG01000002.1"/>
</dbReference>
<feature type="transmembrane region" description="Helical" evidence="8">
    <location>
        <begin position="785"/>
        <end position="804"/>
    </location>
</feature>
<feature type="transmembrane region" description="Helical" evidence="8">
    <location>
        <begin position="742"/>
        <end position="764"/>
    </location>
</feature>
<keyword evidence="8" id="KW-0472">Membrane</keyword>
<dbReference type="GO" id="GO:0004674">
    <property type="term" value="F:protein serine/threonine kinase activity"/>
    <property type="evidence" value="ECO:0007669"/>
    <property type="project" value="UniProtKB-KW"/>
</dbReference>
<comment type="caution">
    <text evidence="10">The sequence shown here is derived from an EMBL/GenBank/DDBJ whole genome shotgun (WGS) entry which is preliminary data.</text>
</comment>
<dbReference type="PROSITE" id="PS50011">
    <property type="entry name" value="PROTEIN_KINASE_DOM"/>
    <property type="match status" value="1"/>
</dbReference>
<proteinExistence type="predicted"/>